<keyword evidence="2" id="KW-1185">Reference proteome</keyword>
<dbReference type="RefSeq" id="WP_244523300.1">
    <property type="nucleotide sequence ID" value="NZ_FORF01000027.1"/>
</dbReference>
<gene>
    <name evidence="1" type="ORF">SAMN03080618_03259</name>
</gene>
<accession>A0A1I3S682</accession>
<evidence type="ECO:0000313" key="2">
    <source>
        <dbReference type="Proteomes" id="UP000242763"/>
    </source>
</evidence>
<organism evidence="1 2">
    <name type="scientific">Aquamicrobium aerolatum DSM 21857</name>
    <dbReference type="NCBI Taxonomy" id="1121003"/>
    <lineage>
        <taxon>Bacteria</taxon>
        <taxon>Pseudomonadati</taxon>
        <taxon>Pseudomonadota</taxon>
        <taxon>Alphaproteobacteria</taxon>
        <taxon>Hyphomicrobiales</taxon>
        <taxon>Phyllobacteriaceae</taxon>
        <taxon>Aerobium</taxon>
    </lineage>
</organism>
<protein>
    <submittedName>
        <fullName evidence="1">Uncharacterized protein</fullName>
    </submittedName>
</protein>
<dbReference type="AlphaFoldDB" id="A0A1I3S682"/>
<reference evidence="2" key="1">
    <citation type="submission" date="2016-10" db="EMBL/GenBank/DDBJ databases">
        <authorList>
            <person name="Varghese N."/>
            <person name="Submissions S."/>
        </authorList>
    </citation>
    <scope>NUCLEOTIDE SEQUENCE [LARGE SCALE GENOMIC DNA]</scope>
    <source>
        <strain evidence="2">DSM 21857</strain>
    </source>
</reference>
<sequence>MSNNGLPFKALDALPLFASDQEIAVAVVGRKHATHWRQSVLPELERIGFPVADTAHLGRAVPLVRKFYETYFGITAGFAMAKPSGEKKTWAPKRQRKTS</sequence>
<dbReference type="EMBL" id="FORF01000027">
    <property type="protein sequence ID" value="SFJ53900.1"/>
    <property type="molecule type" value="Genomic_DNA"/>
</dbReference>
<dbReference type="STRING" id="1121003.SAMN03080618_03259"/>
<proteinExistence type="predicted"/>
<evidence type="ECO:0000313" key="1">
    <source>
        <dbReference type="EMBL" id="SFJ53900.1"/>
    </source>
</evidence>
<dbReference type="Proteomes" id="UP000242763">
    <property type="component" value="Unassembled WGS sequence"/>
</dbReference>
<name>A0A1I3S682_9HYPH</name>